<dbReference type="EMBL" id="VSSQ01085318">
    <property type="protein sequence ID" value="MPN33020.1"/>
    <property type="molecule type" value="Genomic_DNA"/>
</dbReference>
<proteinExistence type="predicted"/>
<evidence type="ECO:0000313" key="1">
    <source>
        <dbReference type="EMBL" id="MPN33020.1"/>
    </source>
</evidence>
<accession>A0A645H2W7</accession>
<name>A0A645H2W7_9ZZZZ</name>
<gene>
    <name evidence="1" type="ORF">SDC9_180503</name>
</gene>
<protein>
    <submittedName>
        <fullName evidence="1">Uncharacterized protein</fullName>
    </submittedName>
</protein>
<comment type="caution">
    <text evidence="1">The sequence shown here is derived from an EMBL/GenBank/DDBJ whole genome shotgun (WGS) entry which is preliminary data.</text>
</comment>
<organism evidence="1">
    <name type="scientific">bioreactor metagenome</name>
    <dbReference type="NCBI Taxonomy" id="1076179"/>
    <lineage>
        <taxon>unclassified sequences</taxon>
        <taxon>metagenomes</taxon>
        <taxon>ecological metagenomes</taxon>
    </lineage>
</organism>
<sequence>MKHRLIAKYAGGSVGIEDVANLDLVEKIVRNKPAGRPCNGDLIISALTRRRTDAVWATRAHTANFNKQIEILPRLKRRQIAFRTGETNDLRILARVRNRADDEA</sequence>
<dbReference type="AlphaFoldDB" id="A0A645H2W7"/>
<reference evidence="1" key="1">
    <citation type="submission" date="2019-08" db="EMBL/GenBank/DDBJ databases">
        <authorList>
            <person name="Kucharzyk K."/>
            <person name="Murdoch R.W."/>
            <person name="Higgins S."/>
            <person name="Loffler F."/>
        </authorList>
    </citation>
    <scope>NUCLEOTIDE SEQUENCE</scope>
</reference>